<gene>
    <name evidence="2" type="ORF">BAOM_1404</name>
</gene>
<dbReference type="PROSITE" id="PS50965">
    <property type="entry name" value="NERD"/>
    <property type="match status" value="1"/>
</dbReference>
<accession>A0A3Q9RLQ4</accession>
<dbReference type="EMBL" id="CP026095">
    <property type="protein sequence ID" value="AZV42014.1"/>
    <property type="molecule type" value="Genomic_DNA"/>
</dbReference>
<protein>
    <submittedName>
        <fullName evidence="2">NERD nuclease</fullName>
    </submittedName>
</protein>
<dbReference type="Proteomes" id="UP000283095">
    <property type="component" value="Chromosome"/>
</dbReference>
<evidence type="ECO:0000259" key="1">
    <source>
        <dbReference type="PROSITE" id="PS50965"/>
    </source>
</evidence>
<dbReference type="Pfam" id="PF08378">
    <property type="entry name" value="NERD"/>
    <property type="match status" value="1"/>
</dbReference>
<evidence type="ECO:0000313" key="3">
    <source>
        <dbReference type="Proteomes" id="UP000283095"/>
    </source>
</evidence>
<dbReference type="InterPro" id="IPR011528">
    <property type="entry name" value="NERD"/>
</dbReference>
<sequence>MLSKILKNFLKENSTEQVSVASNNEIIKKKSNITPARIGELGEYKINIQLDQLPNNIKYLSDVLIPNTHAKSGYSQIDHVIFTPYAIFVVETKNYTGTIYGDRSRAKWSINGKFPMMNPFNQNYGHIQALQSVLKTVEMSQFVSMVSFTKRCTFKVNEELRKIQSNDLIVYDTELSEYITRKLNVLKLQKQSLTFSDDDILHMYNALEKNNITDEGIRKKHVELLKGKINIETSNGGQTKVATCRICGKVVSEKVKFFCLSNKEQFKGNIYCYEHQKLHR</sequence>
<organism evidence="2 3">
    <name type="scientific">Peribacillus asahii</name>
    <dbReference type="NCBI Taxonomy" id="228899"/>
    <lineage>
        <taxon>Bacteria</taxon>
        <taxon>Bacillati</taxon>
        <taxon>Bacillota</taxon>
        <taxon>Bacilli</taxon>
        <taxon>Bacillales</taxon>
        <taxon>Bacillaceae</taxon>
        <taxon>Peribacillus</taxon>
    </lineage>
</organism>
<dbReference type="AlphaFoldDB" id="A0A3Q9RLQ4"/>
<name>A0A3Q9RLQ4_9BACI</name>
<dbReference type="OrthoDB" id="5782056at2"/>
<dbReference type="RefSeq" id="WP_127759585.1">
    <property type="nucleotide sequence ID" value="NZ_CP026095.1"/>
</dbReference>
<dbReference type="KEGG" id="pasa:BAOM_1404"/>
<proteinExistence type="predicted"/>
<evidence type="ECO:0000313" key="2">
    <source>
        <dbReference type="EMBL" id="AZV42014.1"/>
    </source>
</evidence>
<reference evidence="2 3" key="1">
    <citation type="submission" date="2018-01" db="EMBL/GenBank/DDBJ databases">
        <title>Bacillus asahii Genome sequencing and assembly.</title>
        <authorList>
            <person name="Jiang H."/>
            <person name="Feng Y."/>
            <person name="Zhao F."/>
            <person name="Lin X."/>
        </authorList>
    </citation>
    <scope>NUCLEOTIDE SEQUENCE [LARGE SCALE GENOMIC DNA]</scope>
    <source>
        <strain evidence="2 3">OM18</strain>
    </source>
</reference>
<feature type="domain" description="NERD" evidence="1">
    <location>
        <begin position="38"/>
        <end position="153"/>
    </location>
</feature>